<sequence length="72" mass="7774">MEKLSHIAKKIAERYSQFDSWAGEHFPKTYFVVAIAIMAVVCFSLISMVSNGDDARLGDGDSPPAFVGGHGV</sequence>
<organism evidence="2 3">
    <name type="scientific">Ralstonia phage GP4</name>
    <dbReference type="NCBI Taxonomy" id="2282904"/>
    <lineage>
        <taxon>Viruses</taxon>
        <taxon>Duplodnaviria</taxon>
        <taxon>Heunggongvirae</taxon>
        <taxon>Uroviricota</taxon>
        <taxon>Caudoviricetes</taxon>
        <taxon>Gervaisevirus</taxon>
        <taxon>Gervaisevirus GP4</taxon>
    </lineage>
</organism>
<proteinExistence type="predicted"/>
<keyword evidence="3" id="KW-1185">Reference proteome</keyword>
<accession>A0A345GTZ8</accession>
<protein>
    <submittedName>
        <fullName evidence="2">Uncharacterized protein</fullName>
    </submittedName>
</protein>
<reference evidence="2 3" key="1">
    <citation type="submission" date="2018-07" db="EMBL/GenBank/DDBJ databases">
        <title>Complete sequence of phage GP4.</title>
        <authorList>
            <person name="Wang R."/>
            <person name="Tong Y."/>
            <person name="Liu H."/>
        </authorList>
    </citation>
    <scope>NUCLEOTIDE SEQUENCE [LARGE SCALE GENOMIC DNA]</scope>
</reference>
<keyword evidence="1" id="KW-0472">Membrane</keyword>
<dbReference type="RefSeq" id="YP_010078799.1">
    <property type="nucleotide sequence ID" value="NC_054964.1"/>
</dbReference>
<evidence type="ECO:0000313" key="2">
    <source>
        <dbReference type="EMBL" id="AXG67762.1"/>
    </source>
</evidence>
<keyword evidence="1" id="KW-0812">Transmembrane</keyword>
<keyword evidence="1" id="KW-1133">Transmembrane helix</keyword>
<feature type="transmembrane region" description="Helical" evidence="1">
    <location>
        <begin position="30"/>
        <end position="49"/>
    </location>
</feature>
<dbReference type="Proteomes" id="UP000259464">
    <property type="component" value="Segment"/>
</dbReference>
<dbReference type="EMBL" id="MH638294">
    <property type="protein sequence ID" value="AXG67762.1"/>
    <property type="molecule type" value="Genomic_DNA"/>
</dbReference>
<name>A0A345GTZ8_9CAUD</name>
<evidence type="ECO:0000313" key="3">
    <source>
        <dbReference type="Proteomes" id="UP000259464"/>
    </source>
</evidence>
<dbReference type="GeneID" id="65067727"/>
<dbReference type="KEGG" id="vg:65067727"/>
<evidence type="ECO:0000256" key="1">
    <source>
        <dbReference type="SAM" id="Phobius"/>
    </source>
</evidence>